<dbReference type="Proteomes" id="UP000559626">
    <property type="component" value="Unassembled WGS sequence"/>
</dbReference>
<evidence type="ECO:0000313" key="2">
    <source>
        <dbReference type="EMBL" id="NML67934.1"/>
    </source>
</evidence>
<keyword evidence="3" id="KW-1185">Reference proteome</keyword>
<evidence type="ECO:0008006" key="4">
    <source>
        <dbReference type="Google" id="ProtNLM"/>
    </source>
</evidence>
<organism evidence="2 3">
    <name type="scientific">Hymenobacter polaris</name>
    <dbReference type="NCBI Taxonomy" id="2682546"/>
    <lineage>
        <taxon>Bacteria</taxon>
        <taxon>Pseudomonadati</taxon>
        <taxon>Bacteroidota</taxon>
        <taxon>Cytophagia</taxon>
        <taxon>Cytophagales</taxon>
        <taxon>Hymenobacteraceae</taxon>
        <taxon>Hymenobacter</taxon>
    </lineage>
</organism>
<dbReference type="AlphaFoldDB" id="A0A7Y0FQ06"/>
<dbReference type="EMBL" id="JABBGH010000004">
    <property type="protein sequence ID" value="NML67934.1"/>
    <property type="molecule type" value="Genomic_DNA"/>
</dbReference>
<reference evidence="2 3" key="1">
    <citation type="submission" date="2020-04" db="EMBL/GenBank/DDBJ databases">
        <title>Hymenobacter polaris sp. nov., isolated from Arctic soil.</title>
        <authorList>
            <person name="Dahal R.H."/>
        </authorList>
    </citation>
    <scope>NUCLEOTIDE SEQUENCE [LARGE SCALE GENOMIC DNA]</scope>
    <source>
        <strain evidence="2 3">RP-2-7</strain>
    </source>
</reference>
<proteinExistence type="predicted"/>
<comment type="caution">
    <text evidence="2">The sequence shown here is derived from an EMBL/GenBank/DDBJ whole genome shotgun (WGS) entry which is preliminary data.</text>
</comment>
<keyword evidence="1" id="KW-0732">Signal</keyword>
<dbReference type="RefSeq" id="WP_169533640.1">
    <property type="nucleotide sequence ID" value="NZ_JABBGH010000004.1"/>
</dbReference>
<protein>
    <recommendedName>
        <fullName evidence="4">DUF4136 domain-containing protein</fullName>
    </recommendedName>
</protein>
<gene>
    <name evidence="2" type="ORF">HHL22_22265</name>
</gene>
<sequence>MKWFLLAAGLLGTTATYAQTAPTTEAVATYRYCALIVSDRYFNAPDRPYLDYGQAAPGAVADPEMAEMAKNISQSRSIIDMLNYLGRHRWELLTVTPVSTELRSTSTGTQNVANAYTLSSTATYETRYVFRRRIP</sequence>
<accession>A0A7Y0FQ06</accession>
<name>A0A7Y0FQ06_9BACT</name>
<feature type="chain" id="PRO_5030720774" description="DUF4136 domain-containing protein" evidence="1">
    <location>
        <begin position="21"/>
        <end position="135"/>
    </location>
</feature>
<feature type="signal peptide" evidence="1">
    <location>
        <begin position="1"/>
        <end position="20"/>
    </location>
</feature>
<evidence type="ECO:0000313" key="3">
    <source>
        <dbReference type="Proteomes" id="UP000559626"/>
    </source>
</evidence>
<evidence type="ECO:0000256" key="1">
    <source>
        <dbReference type="SAM" id="SignalP"/>
    </source>
</evidence>